<dbReference type="EMBL" id="ABDG02000017">
    <property type="protein sequence ID" value="EHK49177.1"/>
    <property type="molecule type" value="Genomic_DNA"/>
</dbReference>
<dbReference type="Proteomes" id="UP000005426">
    <property type="component" value="Unassembled WGS sequence"/>
</dbReference>
<evidence type="ECO:0000313" key="2">
    <source>
        <dbReference type="EMBL" id="EHK49177.1"/>
    </source>
</evidence>
<feature type="region of interest" description="Disordered" evidence="1">
    <location>
        <begin position="372"/>
        <end position="391"/>
    </location>
</feature>
<organism evidence="2 3">
    <name type="scientific">Hypocrea atroviridis (strain ATCC 20476 / IMI 206040)</name>
    <name type="common">Trichoderma atroviride</name>
    <dbReference type="NCBI Taxonomy" id="452589"/>
    <lineage>
        <taxon>Eukaryota</taxon>
        <taxon>Fungi</taxon>
        <taxon>Dikarya</taxon>
        <taxon>Ascomycota</taxon>
        <taxon>Pezizomycotina</taxon>
        <taxon>Sordariomycetes</taxon>
        <taxon>Hypocreomycetidae</taxon>
        <taxon>Hypocreales</taxon>
        <taxon>Hypocreaceae</taxon>
        <taxon>Trichoderma</taxon>
    </lineage>
</organism>
<evidence type="ECO:0000256" key="1">
    <source>
        <dbReference type="SAM" id="MobiDB-lite"/>
    </source>
</evidence>
<keyword evidence="3" id="KW-1185">Reference proteome</keyword>
<name>G9NJV5_HYPAI</name>
<protein>
    <submittedName>
        <fullName evidence="2">Uncharacterized protein</fullName>
    </submittedName>
</protein>
<dbReference type="HOGENOM" id="CLU_056593_0_0_1"/>
<dbReference type="KEGG" id="tatv:25786508"/>
<proteinExistence type="predicted"/>
<accession>G9NJV5</accession>
<dbReference type="GeneID" id="25786508"/>
<gene>
    <name evidence="2" type="ORF">TRIATDRAFT_92272</name>
</gene>
<dbReference type="AlphaFoldDB" id="G9NJV5"/>
<evidence type="ECO:0000313" key="3">
    <source>
        <dbReference type="Proteomes" id="UP000005426"/>
    </source>
</evidence>
<comment type="caution">
    <text evidence="2">The sequence shown here is derived from an EMBL/GenBank/DDBJ whole genome shotgun (WGS) entry which is preliminary data.</text>
</comment>
<dbReference type="eggNOG" id="ENOG502T3GE">
    <property type="taxonomic scope" value="Eukaryota"/>
</dbReference>
<dbReference type="OrthoDB" id="4973143at2759"/>
<reference evidence="2 3" key="1">
    <citation type="journal article" date="2011" name="Genome Biol.">
        <title>Comparative genome sequence analysis underscores mycoparasitism as the ancestral life style of Trichoderma.</title>
        <authorList>
            <person name="Kubicek C.P."/>
            <person name="Herrera-Estrella A."/>
            <person name="Seidl-Seiboth V."/>
            <person name="Martinez D.A."/>
            <person name="Druzhinina I.S."/>
            <person name="Thon M."/>
            <person name="Zeilinger S."/>
            <person name="Casas-Flores S."/>
            <person name="Horwitz B.A."/>
            <person name="Mukherjee P.K."/>
            <person name="Mukherjee M."/>
            <person name="Kredics L."/>
            <person name="Alcaraz L.D."/>
            <person name="Aerts A."/>
            <person name="Antal Z."/>
            <person name="Atanasova L."/>
            <person name="Cervantes-Badillo M.G."/>
            <person name="Challacombe J."/>
            <person name="Chertkov O."/>
            <person name="McCluskey K."/>
            <person name="Coulpier F."/>
            <person name="Deshpande N."/>
            <person name="von Doehren H."/>
            <person name="Ebbole D.J."/>
            <person name="Esquivel-Naranjo E.U."/>
            <person name="Fekete E."/>
            <person name="Flipphi M."/>
            <person name="Glaser F."/>
            <person name="Gomez-Rodriguez E.Y."/>
            <person name="Gruber S."/>
            <person name="Han C."/>
            <person name="Henrissat B."/>
            <person name="Hermosa R."/>
            <person name="Hernandez-Onate M."/>
            <person name="Karaffa L."/>
            <person name="Kosti I."/>
            <person name="Le Crom S."/>
            <person name="Lindquist E."/>
            <person name="Lucas S."/>
            <person name="Luebeck M."/>
            <person name="Luebeck P.S."/>
            <person name="Margeot A."/>
            <person name="Metz B."/>
            <person name="Misra M."/>
            <person name="Nevalainen H."/>
            <person name="Omann M."/>
            <person name="Packer N."/>
            <person name="Perrone G."/>
            <person name="Uresti-Rivera E.E."/>
            <person name="Salamov A."/>
            <person name="Schmoll M."/>
            <person name="Seiboth B."/>
            <person name="Shapiro H."/>
            <person name="Sukno S."/>
            <person name="Tamayo-Ramos J.A."/>
            <person name="Tisch D."/>
            <person name="Wiest A."/>
            <person name="Wilkinson H.H."/>
            <person name="Zhang M."/>
            <person name="Coutinho P.M."/>
            <person name="Kenerley C.M."/>
            <person name="Monte E."/>
            <person name="Baker S.E."/>
            <person name="Grigoriev I.V."/>
        </authorList>
    </citation>
    <scope>NUCLEOTIDE SEQUENCE [LARGE SCALE GENOMIC DNA]</scope>
    <source>
        <strain evidence="3">ATCC 20476 / IMI 206040</strain>
    </source>
</reference>
<sequence>MAKLCQLVMEDIPNKSTRASLLDDAAPPILDLSLIDFQPCISQPRIKHQDLEEGMELKEKRSVISRELKALEPGSLYITISVPPRSGAQQQQFSDFHYLPYLPHDLDLASYEVSCAEGIDREEFDWGVYLHRGHGNGTWYGLRRLSSSIDASMATGTAGMGAAAAFASAAIGNNSTGGGAKTTAAASRSVPFYTLSRQDMCQSPRLQARVAGLVRVLRVPGLLVAGLTSYLDWLAVQTASSATRSFIWASSMYLRARRHLSADDAQNHGTDATGFLFDTKGFLQEALHLAYKEVWYGLAGQLPRPVMASAFGVELVAVAPPTEALAETAVDALVRDNASNNEDAGAGARSAAEDYHYYYCCYHQWGSRYQRSASDAGSSDDDSSTLVGEENMGLADAADTSISIGY</sequence>